<proteinExistence type="predicted"/>
<accession>A0ABU8XC02</accession>
<evidence type="ECO:0008006" key="4">
    <source>
        <dbReference type="Google" id="ProtNLM"/>
    </source>
</evidence>
<name>A0ABU8XC02_9BURK</name>
<reference evidence="2 3" key="1">
    <citation type="submission" date="2024-03" db="EMBL/GenBank/DDBJ databases">
        <title>Novel species of the genus Variovorax.</title>
        <authorList>
            <person name="Liu Q."/>
            <person name="Xin Y.-H."/>
        </authorList>
    </citation>
    <scope>NUCLEOTIDE SEQUENCE [LARGE SCALE GENOMIC DNA]</scope>
    <source>
        <strain evidence="2 3">KACC 18901</strain>
    </source>
</reference>
<feature type="signal peptide" evidence="1">
    <location>
        <begin position="1"/>
        <end position="24"/>
    </location>
</feature>
<keyword evidence="1" id="KW-0732">Signal</keyword>
<gene>
    <name evidence="2" type="ORF">WKW79_22560</name>
</gene>
<dbReference type="RefSeq" id="WP_340337440.1">
    <property type="nucleotide sequence ID" value="NZ_JBBKZS010000010.1"/>
</dbReference>
<evidence type="ECO:0000256" key="1">
    <source>
        <dbReference type="SAM" id="SignalP"/>
    </source>
</evidence>
<comment type="caution">
    <text evidence="2">The sequence shown here is derived from an EMBL/GenBank/DDBJ whole genome shotgun (WGS) entry which is preliminary data.</text>
</comment>
<organism evidence="2 3">
    <name type="scientific">Variovorax robiniae</name>
    <dbReference type="NCBI Taxonomy" id="1836199"/>
    <lineage>
        <taxon>Bacteria</taxon>
        <taxon>Pseudomonadati</taxon>
        <taxon>Pseudomonadota</taxon>
        <taxon>Betaproteobacteria</taxon>
        <taxon>Burkholderiales</taxon>
        <taxon>Comamonadaceae</taxon>
        <taxon>Variovorax</taxon>
    </lineage>
</organism>
<dbReference type="Proteomes" id="UP001367030">
    <property type="component" value="Unassembled WGS sequence"/>
</dbReference>
<evidence type="ECO:0000313" key="3">
    <source>
        <dbReference type="Proteomes" id="UP001367030"/>
    </source>
</evidence>
<evidence type="ECO:0000313" key="2">
    <source>
        <dbReference type="EMBL" id="MEJ8857372.1"/>
    </source>
</evidence>
<sequence length="126" mass="13449">MIKLTRRLTVLACCSALLAMPAAADPTPPSPQTAKQAARCSIVASMAADAAKSTEAAAGSKTMSRLMLKLAVVGAGRQQTMAWLDELEAEFRGSADLSFLRQETDACRTLIAEQSEWLDILLHQAN</sequence>
<dbReference type="EMBL" id="JBBKZS010000010">
    <property type="protein sequence ID" value="MEJ8857372.1"/>
    <property type="molecule type" value="Genomic_DNA"/>
</dbReference>
<keyword evidence="3" id="KW-1185">Reference proteome</keyword>
<protein>
    <recommendedName>
        <fullName evidence="4">Lysozyme inhibitor LprI N-terminal domain-containing protein</fullName>
    </recommendedName>
</protein>
<feature type="chain" id="PRO_5045845466" description="Lysozyme inhibitor LprI N-terminal domain-containing protein" evidence="1">
    <location>
        <begin position="25"/>
        <end position="126"/>
    </location>
</feature>